<dbReference type="EMBL" id="MU267635">
    <property type="protein sequence ID" value="KAH7913194.1"/>
    <property type="molecule type" value="Genomic_DNA"/>
</dbReference>
<evidence type="ECO:0000313" key="1">
    <source>
        <dbReference type="EMBL" id="KAH7913194.1"/>
    </source>
</evidence>
<evidence type="ECO:0000313" key="2">
    <source>
        <dbReference type="Proteomes" id="UP000790377"/>
    </source>
</evidence>
<name>A0ACB8AIJ5_9AGAM</name>
<sequence>MNSSASPRPSKRLKLDGKEPSSLYADRPDQNQRNETTVKQEIDSSPTHLSTSRRLITSGTKRYAPYPPNCLKSCPEYKMNRSIWAKGHRKDLERLNLQKERILFRDDGLIIDWKSSVPVWSDTLEPDTSDLAATISQVHLANHHLGRQQQAQSSSRRTSPSPSNRSDTPSAYLRKGSNLPIPPRPLSARQSVVSRSPAWPAPTSSASPSPHFPLDLSRSRSEIDHTLPSPGVIRVSEAAASNLGSASPITFQHELSPIRTGIHPNTSNTVATPPPNDVSLLKSTLSNLPIPPVSALRESINHHSEVSAEQEMATMTENYLRQYIQTFDFDRASLASAYSRGAMFSYRVHNSLDVTGNVNRPSTPSPENIKRNRLDITTTLLSLTSHKFTPSSHSTHLKYDMMYLGEGLGMFVVCRGPLVDSADEQRQWMTHSFVLRKKADDEEDRSAEGVWPLVALSHQITIFEGESWH</sequence>
<accession>A0ACB8AIJ5</accession>
<reference evidence="1" key="1">
    <citation type="journal article" date="2021" name="New Phytol.">
        <title>Evolutionary innovations through gain and loss of genes in the ectomycorrhizal Boletales.</title>
        <authorList>
            <person name="Wu G."/>
            <person name="Miyauchi S."/>
            <person name="Morin E."/>
            <person name="Kuo A."/>
            <person name="Drula E."/>
            <person name="Varga T."/>
            <person name="Kohler A."/>
            <person name="Feng B."/>
            <person name="Cao Y."/>
            <person name="Lipzen A."/>
            <person name="Daum C."/>
            <person name="Hundley H."/>
            <person name="Pangilinan J."/>
            <person name="Johnson J."/>
            <person name="Barry K."/>
            <person name="LaButti K."/>
            <person name="Ng V."/>
            <person name="Ahrendt S."/>
            <person name="Min B."/>
            <person name="Choi I.G."/>
            <person name="Park H."/>
            <person name="Plett J.M."/>
            <person name="Magnuson J."/>
            <person name="Spatafora J.W."/>
            <person name="Nagy L.G."/>
            <person name="Henrissat B."/>
            <person name="Grigoriev I.V."/>
            <person name="Yang Z.L."/>
            <person name="Xu J."/>
            <person name="Martin F.M."/>
        </authorList>
    </citation>
    <scope>NUCLEOTIDE SEQUENCE</scope>
    <source>
        <strain evidence="1">ATCC 28755</strain>
    </source>
</reference>
<keyword evidence="2" id="KW-1185">Reference proteome</keyword>
<proteinExistence type="predicted"/>
<dbReference type="Proteomes" id="UP000790377">
    <property type="component" value="Unassembled WGS sequence"/>
</dbReference>
<organism evidence="1 2">
    <name type="scientific">Hygrophoropsis aurantiaca</name>
    <dbReference type="NCBI Taxonomy" id="72124"/>
    <lineage>
        <taxon>Eukaryota</taxon>
        <taxon>Fungi</taxon>
        <taxon>Dikarya</taxon>
        <taxon>Basidiomycota</taxon>
        <taxon>Agaricomycotina</taxon>
        <taxon>Agaricomycetes</taxon>
        <taxon>Agaricomycetidae</taxon>
        <taxon>Boletales</taxon>
        <taxon>Coniophorineae</taxon>
        <taxon>Hygrophoropsidaceae</taxon>
        <taxon>Hygrophoropsis</taxon>
    </lineage>
</organism>
<comment type="caution">
    <text evidence="1">The sequence shown here is derived from an EMBL/GenBank/DDBJ whole genome shotgun (WGS) entry which is preliminary data.</text>
</comment>
<protein>
    <submittedName>
        <fullName evidence="1">Uncharacterized protein</fullName>
    </submittedName>
</protein>
<gene>
    <name evidence="1" type="ORF">BJ138DRAFT_1146561</name>
</gene>